<dbReference type="Pfam" id="PF02537">
    <property type="entry name" value="CRCB"/>
    <property type="match status" value="1"/>
</dbReference>
<evidence type="ECO:0000256" key="5">
    <source>
        <dbReference type="ARBA" id="ARBA00023136"/>
    </source>
</evidence>
<dbReference type="PANTHER" id="PTHR28259">
    <property type="entry name" value="FLUORIDE EXPORT PROTEIN 1-RELATED"/>
    <property type="match status" value="1"/>
</dbReference>
<evidence type="ECO:0000256" key="8">
    <source>
        <dbReference type="ARBA" id="ARBA00035585"/>
    </source>
</evidence>
<keyword evidence="12" id="KW-1185">Reference proteome</keyword>
<evidence type="ECO:0000256" key="4">
    <source>
        <dbReference type="ARBA" id="ARBA00022989"/>
    </source>
</evidence>
<feature type="binding site" evidence="10">
    <location>
        <position position="85"/>
    </location>
    <ligand>
        <name>Na(+)</name>
        <dbReference type="ChEBI" id="CHEBI:29101"/>
        <note>structural</note>
    </ligand>
</feature>
<reference evidence="11" key="1">
    <citation type="submission" date="2022-11" db="EMBL/GenBank/DDBJ databases">
        <title>Nonomuraea corallina sp. nov., a new species of the genus Nonomuraea isolated from sea side sediment in Thai sea.</title>
        <authorList>
            <person name="Ngamcharungchit C."/>
            <person name="Matsumoto A."/>
            <person name="Suriyachadkun C."/>
            <person name="Panbangred W."/>
            <person name="Inahashi Y."/>
            <person name="Intra B."/>
        </authorList>
    </citation>
    <scope>NUCLEOTIDE SEQUENCE</scope>
    <source>
        <strain evidence="11">MCN248</strain>
    </source>
</reference>
<name>A0ABT4SKF1_9ACTN</name>
<feature type="binding site" evidence="10">
    <location>
        <position position="88"/>
    </location>
    <ligand>
        <name>Na(+)</name>
        <dbReference type="ChEBI" id="CHEBI:29101"/>
        <note>structural</note>
    </ligand>
</feature>
<comment type="activity regulation">
    <text evidence="10">Na(+) is not transported, but it plays an essential structural role and its presence is essential for fluoride channel function.</text>
</comment>
<comment type="subcellular location">
    <subcellularLocation>
        <location evidence="1 10">Cell membrane</location>
        <topology evidence="1 10">Multi-pass membrane protein</topology>
    </subcellularLocation>
</comment>
<feature type="transmembrane region" description="Helical" evidence="10">
    <location>
        <begin position="12"/>
        <end position="30"/>
    </location>
</feature>
<comment type="similarity">
    <text evidence="7 10">Belongs to the fluoride channel Fluc/FEX (TC 1.A.43) family.</text>
</comment>
<gene>
    <name evidence="10" type="primary">fluC</name>
    <name evidence="10" type="synonym">crcB</name>
    <name evidence="11" type="ORF">OUY22_29735</name>
</gene>
<dbReference type="HAMAP" id="MF_00454">
    <property type="entry name" value="FluC"/>
    <property type="match status" value="1"/>
</dbReference>
<dbReference type="EMBL" id="JAPNNL010000166">
    <property type="protein sequence ID" value="MDA0637609.1"/>
    <property type="molecule type" value="Genomic_DNA"/>
</dbReference>
<dbReference type="PANTHER" id="PTHR28259:SF1">
    <property type="entry name" value="FLUORIDE EXPORT PROTEIN 1-RELATED"/>
    <property type="match status" value="1"/>
</dbReference>
<keyword evidence="5 10" id="KW-0472">Membrane</keyword>
<keyword evidence="4 10" id="KW-1133">Transmembrane helix</keyword>
<evidence type="ECO:0000313" key="12">
    <source>
        <dbReference type="Proteomes" id="UP001144036"/>
    </source>
</evidence>
<comment type="catalytic activity">
    <reaction evidence="8">
        <text>fluoride(in) = fluoride(out)</text>
        <dbReference type="Rhea" id="RHEA:76159"/>
        <dbReference type="ChEBI" id="CHEBI:17051"/>
    </reaction>
    <physiologicalReaction direction="left-to-right" evidence="8">
        <dbReference type="Rhea" id="RHEA:76160"/>
    </physiologicalReaction>
</comment>
<organism evidence="11 12">
    <name type="scientific">Nonomuraea corallina</name>
    <dbReference type="NCBI Taxonomy" id="2989783"/>
    <lineage>
        <taxon>Bacteria</taxon>
        <taxon>Bacillati</taxon>
        <taxon>Actinomycetota</taxon>
        <taxon>Actinomycetes</taxon>
        <taxon>Streptosporangiales</taxon>
        <taxon>Streptosporangiaceae</taxon>
        <taxon>Nonomuraea</taxon>
    </lineage>
</organism>
<feature type="transmembrane region" description="Helical" evidence="10">
    <location>
        <begin position="101"/>
        <end position="127"/>
    </location>
</feature>
<keyword evidence="3 10" id="KW-0812">Transmembrane</keyword>
<evidence type="ECO:0000256" key="3">
    <source>
        <dbReference type="ARBA" id="ARBA00022692"/>
    </source>
</evidence>
<evidence type="ECO:0000256" key="9">
    <source>
        <dbReference type="ARBA" id="ARBA00049940"/>
    </source>
</evidence>
<keyword evidence="10" id="KW-0813">Transport</keyword>
<comment type="function">
    <text evidence="9 10">Fluoride-specific ion channel. Important for reducing fluoride concentration in the cell, thus reducing its toxicity.</text>
</comment>
<evidence type="ECO:0000256" key="10">
    <source>
        <dbReference type="HAMAP-Rule" id="MF_00454"/>
    </source>
</evidence>
<keyword evidence="10" id="KW-0406">Ion transport</keyword>
<keyword evidence="10" id="KW-0479">Metal-binding</keyword>
<evidence type="ECO:0000256" key="6">
    <source>
        <dbReference type="ARBA" id="ARBA00023303"/>
    </source>
</evidence>
<feature type="transmembrane region" description="Helical" evidence="10">
    <location>
        <begin position="42"/>
        <end position="65"/>
    </location>
</feature>
<evidence type="ECO:0000313" key="11">
    <source>
        <dbReference type="EMBL" id="MDA0637609.1"/>
    </source>
</evidence>
<feature type="transmembrane region" description="Helical" evidence="10">
    <location>
        <begin position="77"/>
        <end position="95"/>
    </location>
</feature>
<dbReference type="RefSeq" id="WP_270158508.1">
    <property type="nucleotide sequence ID" value="NZ_JAPNNL010000166.1"/>
</dbReference>
<evidence type="ECO:0000256" key="2">
    <source>
        <dbReference type="ARBA" id="ARBA00022475"/>
    </source>
</evidence>
<evidence type="ECO:0000256" key="1">
    <source>
        <dbReference type="ARBA" id="ARBA00004651"/>
    </source>
</evidence>
<keyword evidence="10" id="KW-0915">Sodium</keyword>
<keyword evidence="6 10" id="KW-0407">Ion channel</keyword>
<sequence length="137" mass="13834">MRLLGKEPVDVRVLAAIAAGGAAGALARLAAESLLPAPRGAFPWATFGVNVFGCALIGVLMVLVTEVAARAPRLARPFLGVGVLGGFTTFSTYAVQARDLLTAGAATVAAAYLAGTLAAAVAATWAGMRITRALARR</sequence>
<accession>A0ABT4SKF1</accession>
<protein>
    <recommendedName>
        <fullName evidence="10">Fluoride-specific ion channel FluC</fullName>
    </recommendedName>
</protein>
<dbReference type="Proteomes" id="UP001144036">
    <property type="component" value="Unassembled WGS sequence"/>
</dbReference>
<dbReference type="InterPro" id="IPR003691">
    <property type="entry name" value="FluC"/>
</dbReference>
<proteinExistence type="inferred from homology"/>
<evidence type="ECO:0000256" key="7">
    <source>
        <dbReference type="ARBA" id="ARBA00035120"/>
    </source>
</evidence>
<comment type="caution">
    <text evidence="11">The sequence shown here is derived from an EMBL/GenBank/DDBJ whole genome shotgun (WGS) entry which is preliminary data.</text>
</comment>
<keyword evidence="2 10" id="KW-1003">Cell membrane</keyword>